<feature type="domain" description="ExoI SH3-like" evidence="5">
    <location>
        <begin position="188"/>
        <end position="344"/>
    </location>
</feature>
<evidence type="ECO:0000256" key="4">
    <source>
        <dbReference type="ARBA" id="ARBA00022842"/>
    </source>
</evidence>
<evidence type="ECO:0000313" key="7">
    <source>
        <dbReference type="EMBL" id="MCK1788660.1"/>
    </source>
</evidence>
<keyword evidence="4" id="KW-0460">Magnesium</keyword>
<feature type="domain" description="ExoI C-terminal" evidence="6">
    <location>
        <begin position="347"/>
        <end position="465"/>
    </location>
</feature>
<dbReference type="SUPFAM" id="SSF53098">
    <property type="entry name" value="Ribonuclease H-like"/>
    <property type="match status" value="1"/>
</dbReference>
<comment type="caution">
    <text evidence="7">The sequence shown here is derived from an EMBL/GenBank/DDBJ whole genome shotgun (WGS) entry which is preliminary data.</text>
</comment>
<reference evidence="7 8" key="1">
    <citation type="submission" date="2022-02" db="EMBL/GenBank/DDBJ databases">
        <title>Comparative genomics of the first Antarctic Pseudomonas spp. capable of biotransforming 2,4,6-Trinitrotoluene.</title>
        <authorList>
            <person name="Cabrera M.A."/>
            <person name="Marquez S.L."/>
            <person name="Perez-Donoso J.M."/>
        </authorList>
    </citation>
    <scope>NUCLEOTIDE SEQUENCE [LARGE SCALE GENOMIC DNA]</scope>
    <source>
        <strain evidence="7 8">TNT19</strain>
    </source>
</reference>
<dbReference type="Gene3D" id="3.30.1520.20">
    <property type="entry name" value="Exonuclease ExoI, domain 2"/>
    <property type="match status" value="1"/>
</dbReference>
<evidence type="ECO:0000256" key="1">
    <source>
        <dbReference type="ARBA" id="ARBA00001946"/>
    </source>
</evidence>
<proteinExistence type="predicted"/>
<evidence type="ECO:0000256" key="2">
    <source>
        <dbReference type="ARBA" id="ARBA00022723"/>
    </source>
</evidence>
<dbReference type="InterPro" id="IPR013620">
    <property type="entry name" value="Exonuc_1_SH3"/>
</dbReference>
<dbReference type="EMBL" id="JAKNRW010000001">
    <property type="protein sequence ID" value="MCK1788660.1"/>
    <property type="molecule type" value="Genomic_DNA"/>
</dbReference>
<dbReference type="Pfam" id="PF08411">
    <property type="entry name" value="ExoI_SH3"/>
    <property type="match status" value="1"/>
</dbReference>
<keyword evidence="3" id="KW-0378">Hydrolase</keyword>
<dbReference type="InterPro" id="IPR038649">
    <property type="entry name" value="EXOI_SH3_sf"/>
</dbReference>
<dbReference type="RefSeq" id="WP_247285548.1">
    <property type="nucleotide sequence ID" value="NZ_JAKNRW010000001.1"/>
</dbReference>
<dbReference type="PROSITE" id="PS51785">
    <property type="entry name" value="EXOI_C"/>
    <property type="match status" value="1"/>
</dbReference>
<comment type="cofactor">
    <cofactor evidence="1">
        <name>Mg(2+)</name>
        <dbReference type="ChEBI" id="CHEBI:18420"/>
    </cofactor>
</comment>
<dbReference type="InterPro" id="IPR058561">
    <property type="entry name" value="Exonuc_1_C"/>
</dbReference>
<gene>
    <name evidence="7" type="ORF">L9059_00335</name>
</gene>
<protein>
    <submittedName>
        <fullName evidence="7">Uncharacterized protein</fullName>
    </submittedName>
</protein>
<dbReference type="PROSITE" id="PS51784">
    <property type="entry name" value="EXOI_SH3"/>
    <property type="match status" value="1"/>
</dbReference>
<name>A0ABT0ESE5_9PSED</name>
<dbReference type="Proteomes" id="UP001299876">
    <property type="component" value="Unassembled WGS sequence"/>
</dbReference>
<organism evidence="7 8">
    <name type="scientific">Pseudomonas violetae</name>
    <dbReference type="NCBI Taxonomy" id="2915813"/>
    <lineage>
        <taxon>Bacteria</taxon>
        <taxon>Pseudomonadati</taxon>
        <taxon>Pseudomonadota</taxon>
        <taxon>Gammaproteobacteria</taxon>
        <taxon>Pseudomonadales</taxon>
        <taxon>Pseudomonadaceae</taxon>
        <taxon>Pseudomonas</taxon>
    </lineage>
</organism>
<accession>A0ABT0ESE5</accession>
<evidence type="ECO:0000259" key="6">
    <source>
        <dbReference type="PROSITE" id="PS51785"/>
    </source>
</evidence>
<dbReference type="InterPro" id="IPR012337">
    <property type="entry name" value="RNaseH-like_sf"/>
</dbReference>
<keyword evidence="8" id="KW-1185">Reference proteome</keyword>
<sequence>MSAAIHFYTAVTAGKNPAEGQVVRYDSVLCEEVGAPQVLKMAIQLRDDVHVDLETAAESDLAALDLMEGVPELDWARHAHSHFSIPQCLHVGLGNTAHADPFIRYSLYRNLLPYPCVGLPANARSLDVDTIMRAVYLLRPEDFPWKDAPAPTTGSALHHFLMWDTKIVGGNRASRIREVLMELHTACPKLVEYAAKLSSIETIKSALGLDRGEVSDLESATPSLLCHQTILGQRGFILGLPVGVDITYPDILFVADLECDLTQLCDPATESYQDLVRTHPREVTKPLVRISLNKFPFCAPLGVLRGQDASRLLVDIRAVKANISRLRQATYLPARLKENPVLELASQPSDIYHRMWAGDFSKQDLVLMEELHRSPESDWLVVASKASDGRFKDLVIRLVGRVAPQYLTSDQREDCASYSRSRFPVDSNGPFWLAEQIKQAQDSALDTTAAVGLVQLHERLTRNIG</sequence>
<keyword evidence="2" id="KW-0479">Metal-binding</keyword>
<dbReference type="InterPro" id="IPR034747">
    <property type="entry name" value="EXOI_SH3"/>
</dbReference>
<evidence type="ECO:0000259" key="5">
    <source>
        <dbReference type="PROSITE" id="PS51784"/>
    </source>
</evidence>
<evidence type="ECO:0000313" key="8">
    <source>
        <dbReference type="Proteomes" id="UP001299876"/>
    </source>
</evidence>
<evidence type="ECO:0000256" key="3">
    <source>
        <dbReference type="ARBA" id="ARBA00022801"/>
    </source>
</evidence>